<proteinExistence type="predicted"/>
<dbReference type="Proteomes" id="UP000628775">
    <property type="component" value="Unassembled WGS sequence"/>
</dbReference>
<reference evidence="4" key="2">
    <citation type="submission" date="2020-09" db="EMBL/GenBank/DDBJ databases">
        <authorList>
            <person name="Sun Q."/>
            <person name="Zhou Y."/>
        </authorList>
    </citation>
    <scope>NUCLEOTIDE SEQUENCE</scope>
    <source>
        <strain evidence="4">CGMCC 1.15371</strain>
    </source>
</reference>
<dbReference type="SUPFAM" id="SSF55729">
    <property type="entry name" value="Acyl-CoA N-acyltransferases (Nat)"/>
    <property type="match status" value="1"/>
</dbReference>
<feature type="domain" description="N-acetyltransferase" evidence="3">
    <location>
        <begin position="5"/>
        <end position="159"/>
    </location>
</feature>
<dbReference type="EMBL" id="BMIR01000015">
    <property type="protein sequence ID" value="GGE48777.1"/>
    <property type="molecule type" value="Genomic_DNA"/>
</dbReference>
<evidence type="ECO:0000256" key="2">
    <source>
        <dbReference type="ARBA" id="ARBA00023315"/>
    </source>
</evidence>
<dbReference type="PANTHER" id="PTHR43420">
    <property type="entry name" value="ACETYLTRANSFERASE"/>
    <property type="match status" value="1"/>
</dbReference>
<dbReference type="RefSeq" id="WP_188695786.1">
    <property type="nucleotide sequence ID" value="NZ_BMIR01000015.1"/>
</dbReference>
<keyword evidence="5" id="KW-1185">Reference proteome</keyword>
<organism evidence="4 5">
    <name type="scientific">Pullulanibacillus camelliae</name>
    <dbReference type="NCBI Taxonomy" id="1707096"/>
    <lineage>
        <taxon>Bacteria</taxon>
        <taxon>Bacillati</taxon>
        <taxon>Bacillota</taxon>
        <taxon>Bacilli</taxon>
        <taxon>Bacillales</taxon>
        <taxon>Sporolactobacillaceae</taxon>
        <taxon>Pullulanibacillus</taxon>
    </lineage>
</organism>
<dbReference type="InterPro" id="IPR050680">
    <property type="entry name" value="YpeA/RimI_acetyltransf"/>
</dbReference>
<dbReference type="AlphaFoldDB" id="A0A8J2YK42"/>
<dbReference type="Gene3D" id="3.40.630.30">
    <property type="match status" value="1"/>
</dbReference>
<accession>A0A8J2YK42</accession>
<comment type="caution">
    <text evidence="4">The sequence shown here is derived from an EMBL/GenBank/DDBJ whole genome shotgun (WGS) entry which is preliminary data.</text>
</comment>
<keyword evidence="2" id="KW-0012">Acyltransferase</keyword>
<dbReference type="CDD" id="cd04301">
    <property type="entry name" value="NAT_SF"/>
    <property type="match status" value="1"/>
</dbReference>
<evidence type="ECO:0000256" key="1">
    <source>
        <dbReference type="ARBA" id="ARBA00022679"/>
    </source>
</evidence>
<dbReference type="GO" id="GO:0016747">
    <property type="term" value="F:acyltransferase activity, transferring groups other than amino-acyl groups"/>
    <property type="evidence" value="ECO:0007669"/>
    <property type="project" value="InterPro"/>
</dbReference>
<dbReference type="Pfam" id="PF00583">
    <property type="entry name" value="Acetyltransf_1"/>
    <property type="match status" value="1"/>
</dbReference>
<dbReference type="PANTHER" id="PTHR43420:SF47">
    <property type="entry name" value="N-ACETYLTRANSFERASE DOMAIN-CONTAINING PROTEIN"/>
    <property type="match status" value="1"/>
</dbReference>
<dbReference type="PROSITE" id="PS51186">
    <property type="entry name" value="GNAT"/>
    <property type="match status" value="1"/>
</dbReference>
<evidence type="ECO:0000313" key="4">
    <source>
        <dbReference type="EMBL" id="GGE48777.1"/>
    </source>
</evidence>
<keyword evidence="1" id="KW-0808">Transferase</keyword>
<name>A0A8J2YK42_9BACL</name>
<evidence type="ECO:0000313" key="5">
    <source>
        <dbReference type="Proteomes" id="UP000628775"/>
    </source>
</evidence>
<sequence>MAQRFNFRPINALRDRQTIVQFRKDSYIVSFGTPDELGDEELYVAWMAMAAAMEPEGFVIMECEGKPIGQMELEVILYDGHPIGYVDLFYLIPEYRNRGLGKRQIDYAEAYFKRKGLTEYHLRVSPTNKRALRFYEKHGLKKMMTEQLTQTVIRMGKRL</sequence>
<gene>
    <name evidence="4" type="ORF">GCM10011391_29520</name>
</gene>
<protein>
    <submittedName>
        <fullName evidence="4">N-acetyltransferase</fullName>
    </submittedName>
</protein>
<dbReference type="InterPro" id="IPR016181">
    <property type="entry name" value="Acyl_CoA_acyltransferase"/>
</dbReference>
<reference evidence="4" key="1">
    <citation type="journal article" date="2014" name="Int. J. Syst. Evol. Microbiol.">
        <title>Complete genome sequence of Corynebacterium casei LMG S-19264T (=DSM 44701T), isolated from a smear-ripened cheese.</title>
        <authorList>
            <consortium name="US DOE Joint Genome Institute (JGI-PGF)"/>
            <person name="Walter F."/>
            <person name="Albersmeier A."/>
            <person name="Kalinowski J."/>
            <person name="Ruckert C."/>
        </authorList>
    </citation>
    <scope>NUCLEOTIDE SEQUENCE</scope>
    <source>
        <strain evidence="4">CGMCC 1.15371</strain>
    </source>
</reference>
<dbReference type="InterPro" id="IPR000182">
    <property type="entry name" value="GNAT_dom"/>
</dbReference>
<evidence type="ECO:0000259" key="3">
    <source>
        <dbReference type="PROSITE" id="PS51186"/>
    </source>
</evidence>